<dbReference type="Pfam" id="PF00561">
    <property type="entry name" value="Abhydrolase_1"/>
    <property type="match status" value="1"/>
</dbReference>
<evidence type="ECO:0000313" key="3">
    <source>
        <dbReference type="Proteomes" id="UP001236569"/>
    </source>
</evidence>
<dbReference type="InterPro" id="IPR000073">
    <property type="entry name" value="AB_hydrolase_1"/>
</dbReference>
<comment type="caution">
    <text evidence="2">The sequence shown here is derived from an EMBL/GenBank/DDBJ whole genome shotgun (WGS) entry which is preliminary data.</text>
</comment>
<protein>
    <submittedName>
        <fullName evidence="2">Alpha/beta hydrolase</fullName>
    </submittedName>
</protein>
<organism evidence="2 3">
    <name type="scientific">Flectobacillus longus</name>
    <dbReference type="NCBI Taxonomy" id="2984207"/>
    <lineage>
        <taxon>Bacteria</taxon>
        <taxon>Pseudomonadati</taxon>
        <taxon>Bacteroidota</taxon>
        <taxon>Cytophagia</taxon>
        <taxon>Cytophagales</taxon>
        <taxon>Flectobacillaceae</taxon>
        <taxon>Flectobacillus</taxon>
    </lineage>
</organism>
<sequence length="260" mass="29764">MLNYHKIGNGAKILLAFHGIGQDFSCFMNFAEAFSERYTTFLFDLPFHGTHIHQEPFIITKQLWRDILIQFFEKEKIQDFDVIGFSIGGRFALATFEAFADRINHITLLAPDGIKINPLYKLATGCKAGKWVFKRVISSHSALLKIGIILHKLGVLSKSTVRMANFMLDTPLKQKQIYYAWIGFKELQFDIPRLIYLAQQSKSDFSFFVGKYDQLLPPKQILPLSKGLPKQQTIVLNTGHSKLIEKVIVYLKKEGFSSQI</sequence>
<gene>
    <name evidence="2" type="ORF">QM480_13495</name>
</gene>
<dbReference type="RefSeq" id="WP_283370363.1">
    <property type="nucleotide sequence ID" value="NZ_JASHID010000009.1"/>
</dbReference>
<keyword evidence="3" id="KW-1185">Reference proteome</keyword>
<keyword evidence="2" id="KW-0378">Hydrolase</keyword>
<dbReference type="Gene3D" id="3.40.50.1820">
    <property type="entry name" value="alpha/beta hydrolase"/>
    <property type="match status" value="1"/>
</dbReference>
<accession>A0ABT6YP52</accession>
<reference evidence="2 3" key="1">
    <citation type="submission" date="2023-05" db="EMBL/GenBank/DDBJ databases">
        <title>Novel species of genus Flectobacillus isolated from stream in China.</title>
        <authorList>
            <person name="Lu H."/>
        </authorList>
    </citation>
    <scope>NUCLEOTIDE SEQUENCE [LARGE SCALE GENOMIC DNA]</scope>
    <source>
        <strain evidence="2 3">DC10W</strain>
    </source>
</reference>
<evidence type="ECO:0000313" key="2">
    <source>
        <dbReference type="EMBL" id="MDI9865349.1"/>
    </source>
</evidence>
<dbReference type="SUPFAM" id="SSF53474">
    <property type="entry name" value="alpha/beta-Hydrolases"/>
    <property type="match status" value="1"/>
</dbReference>
<evidence type="ECO:0000259" key="1">
    <source>
        <dbReference type="Pfam" id="PF00561"/>
    </source>
</evidence>
<dbReference type="EMBL" id="JASHID010000009">
    <property type="protein sequence ID" value="MDI9865349.1"/>
    <property type="molecule type" value="Genomic_DNA"/>
</dbReference>
<dbReference type="InterPro" id="IPR029058">
    <property type="entry name" value="AB_hydrolase_fold"/>
</dbReference>
<name>A0ABT6YP52_9BACT</name>
<proteinExistence type="predicted"/>
<feature type="domain" description="AB hydrolase-1" evidence="1">
    <location>
        <begin position="13"/>
        <end position="116"/>
    </location>
</feature>
<dbReference type="GO" id="GO:0016787">
    <property type="term" value="F:hydrolase activity"/>
    <property type="evidence" value="ECO:0007669"/>
    <property type="project" value="UniProtKB-KW"/>
</dbReference>
<dbReference type="Proteomes" id="UP001236569">
    <property type="component" value="Unassembled WGS sequence"/>
</dbReference>